<dbReference type="InterPro" id="IPR027417">
    <property type="entry name" value="P-loop_NTPase"/>
</dbReference>
<evidence type="ECO:0000313" key="3">
    <source>
        <dbReference type="EMBL" id="CAD7451361.1"/>
    </source>
</evidence>
<reference evidence="3" key="1">
    <citation type="submission" date="2020-11" db="EMBL/GenBank/DDBJ databases">
        <authorList>
            <person name="Tran Van P."/>
        </authorList>
    </citation>
    <scope>NUCLEOTIDE SEQUENCE</scope>
</reference>
<proteinExistence type="predicted"/>
<dbReference type="Gene3D" id="3.40.50.300">
    <property type="entry name" value="P-loop containing nucleotide triphosphate hydrolases"/>
    <property type="match status" value="1"/>
</dbReference>
<dbReference type="AlphaFoldDB" id="A0A7R9FD50"/>
<organism evidence="3">
    <name type="scientific">Timema bartmani</name>
    <dbReference type="NCBI Taxonomy" id="61472"/>
    <lineage>
        <taxon>Eukaryota</taxon>
        <taxon>Metazoa</taxon>
        <taxon>Ecdysozoa</taxon>
        <taxon>Arthropoda</taxon>
        <taxon>Hexapoda</taxon>
        <taxon>Insecta</taxon>
        <taxon>Pterygota</taxon>
        <taxon>Neoptera</taxon>
        <taxon>Polyneoptera</taxon>
        <taxon>Phasmatodea</taxon>
        <taxon>Timematodea</taxon>
        <taxon>Timematoidea</taxon>
        <taxon>Timematidae</taxon>
        <taxon>Timema</taxon>
    </lineage>
</organism>
<name>A0A7R9FD50_9NEOP</name>
<dbReference type="InterPro" id="IPR003439">
    <property type="entry name" value="ABC_transporter-like_ATP-bd"/>
</dbReference>
<feature type="domain" description="ABC transporter" evidence="2">
    <location>
        <begin position="2"/>
        <end position="93"/>
    </location>
</feature>
<dbReference type="PANTHER" id="PTHR43038:SF3">
    <property type="entry name" value="ABC TRANSPORTER G FAMILY MEMBER 20 ISOFORM X1"/>
    <property type="match status" value="1"/>
</dbReference>
<feature type="transmembrane region" description="Helical" evidence="1">
    <location>
        <begin position="277"/>
        <end position="296"/>
    </location>
</feature>
<dbReference type="GO" id="GO:0016887">
    <property type="term" value="F:ATP hydrolysis activity"/>
    <property type="evidence" value="ECO:0007669"/>
    <property type="project" value="InterPro"/>
</dbReference>
<evidence type="ECO:0000259" key="2">
    <source>
        <dbReference type="Pfam" id="PF00005"/>
    </source>
</evidence>
<gene>
    <name evidence="3" type="ORF">TBIB3V08_LOCUS13630</name>
</gene>
<keyword evidence="1" id="KW-0472">Membrane</keyword>
<keyword evidence="1" id="KW-1133">Transmembrane helix</keyword>
<evidence type="ECO:0000256" key="1">
    <source>
        <dbReference type="SAM" id="Phobius"/>
    </source>
</evidence>
<dbReference type="GO" id="GO:0005524">
    <property type="term" value="F:ATP binding"/>
    <property type="evidence" value="ECO:0007669"/>
    <property type="project" value="InterPro"/>
</dbReference>
<accession>A0A7R9FD50</accession>
<sequence length="341" mass="38536">MGYMPKHLSVTIEFTIYEAMYYLGLLLGLERDYIHQRVSFLTQLLGLPGPNSYIHHLSGQQITCSSCGQRRRVSFALALFQEPNLLILDDPTAMVDPILSIWLHLHNIANNENTTVFVTTHNIQEAQNAHKVGLMRDGKIIAQEKPFSLIERFASPNLESVFYTLAVVDGERSSSDDRRSSVAPDLYEASFETIKQSLFRGNQQPPALPGLKDIISKPDLTKVDQTLRRWKYSRRNLRDLMRTSRLWWRDVGFPSIRHMGALFYKDFIRLFRNTGSLLLVLTLPCLLIALSCVTLGNTPQDVSVAVVNLEGPCNTTTSSQPMGCLYIRALRSAGIGPVWRP</sequence>
<dbReference type="PANTHER" id="PTHR43038">
    <property type="entry name" value="ATP-BINDING CASSETTE, SUB-FAMILY H, MEMBER 1"/>
    <property type="match status" value="1"/>
</dbReference>
<keyword evidence="1" id="KW-0812">Transmembrane</keyword>
<protein>
    <recommendedName>
        <fullName evidence="2">ABC transporter domain-containing protein</fullName>
    </recommendedName>
</protein>
<dbReference type="SUPFAM" id="SSF52540">
    <property type="entry name" value="P-loop containing nucleoside triphosphate hydrolases"/>
    <property type="match status" value="1"/>
</dbReference>
<dbReference type="EMBL" id="OD591413">
    <property type="protein sequence ID" value="CAD7451361.1"/>
    <property type="molecule type" value="Genomic_DNA"/>
</dbReference>
<dbReference type="Pfam" id="PF00005">
    <property type="entry name" value="ABC_tran"/>
    <property type="match status" value="1"/>
</dbReference>